<dbReference type="AlphaFoldDB" id="A0A497E2Q3"/>
<dbReference type="InterPro" id="IPR007235">
    <property type="entry name" value="Glyco_trans_28_C"/>
</dbReference>
<dbReference type="GO" id="GO:0016787">
    <property type="term" value="F:hydrolase activity"/>
    <property type="evidence" value="ECO:0007669"/>
    <property type="project" value="UniProtKB-KW"/>
</dbReference>
<keyword evidence="4" id="KW-0378">Hydrolase</keyword>
<dbReference type="EMBL" id="QMPZ01000100">
    <property type="protein sequence ID" value="RLE08391.1"/>
    <property type="molecule type" value="Genomic_DNA"/>
</dbReference>
<gene>
    <name evidence="4" type="primary">pseG</name>
    <name evidence="4" type="ORF">DRJ00_06400</name>
</gene>
<feature type="active site" description="Proton acceptor" evidence="1">
    <location>
        <position position="23"/>
    </location>
</feature>
<evidence type="ECO:0000313" key="5">
    <source>
        <dbReference type="Proteomes" id="UP000279422"/>
    </source>
</evidence>
<evidence type="ECO:0000313" key="4">
    <source>
        <dbReference type="EMBL" id="RLE08391.1"/>
    </source>
</evidence>
<dbReference type="Pfam" id="PF04101">
    <property type="entry name" value="Glyco_tran_28_C"/>
    <property type="match status" value="1"/>
</dbReference>
<evidence type="ECO:0000259" key="3">
    <source>
        <dbReference type="Pfam" id="PF04101"/>
    </source>
</evidence>
<dbReference type="Gene3D" id="3.40.50.11190">
    <property type="match status" value="1"/>
</dbReference>
<dbReference type="PANTHER" id="PTHR21015">
    <property type="entry name" value="UDP-N-ACETYLGLUCOSAMINE--N-ACETYLMURAMYL-(PENTAPEPTIDE) PYROPHOSPHORYL-UNDECAPRENOL N-ACETYLGLUCOSAMINE TRANSFERASE 1"/>
    <property type="match status" value="1"/>
</dbReference>
<protein>
    <submittedName>
        <fullName evidence="4">UDP-2,4-diacetamido-2,4, 6-trideoxy-beta-L-altropyranose hydrolase</fullName>
        <ecNumber evidence="4">3.6.1.57</ecNumber>
    </submittedName>
</protein>
<dbReference type="NCBIfam" id="TIGR03590">
    <property type="entry name" value="PseG"/>
    <property type="match status" value="1"/>
</dbReference>
<feature type="domain" description="Glycosyl transferase family 28 C-terminal" evidence="3">
    <location>
        <begin position="184"/>
        <end position="277"/>
    </location>
</feature>
<dbReference type="Gene3D" id="3.40.50.2000">
    <property type="entry name" value="Glycogen Phosphorylase B"/>
    <property type="match status" value="1"/>
</dbReference>
<feature type="binding site" evidence="2">
    <location>
        <position position="264"/>
    </location>
    <ligand>
        <name>substrate</name>
    </ligand>
</feature>
<dbReference type="GO" id="GO:0016758">
    <property type="term" value="F:hexosyltransferase activity"/>
    <property type="evidence" value="ECO:0007669"/>
    <property type="project" value="InterPro"/>
</dbReference>
<evidence type="ECO:0000256" key="2">
    <source>
        <dbReference type="PIRSR" id="PIRSR620023-2"/>
    </source>
</evidence>
<evidence type="ECO:0000256" key="1">
    <source>
        <dbReference type="PIRSR" id="PIRSR620023-1"/>
    </source>
</evidence>
<dbReference type="SUPFAM" id="SSF53756">
    <property type="entry name" value="UDP-Glycosyltransferase/glycogen phosphorylase"/>
    <property type="match status" value="1"/>
</dbReference>
<reference evidence="4 5" key="1">
    <citation type="submission" date="2018-06" db="EMBL/GenBank/DDBJ databases">
        <title>Extensive metabolic versatility and redundancy in microbially diverse, dynamic hydrothermal sediments.</title>
        <authorList>
            <person name="Dombrowski N."/>
            <person name="Teske A."/>
            <person name="Baker B.J."/>
        </authorList>
    </citation>
    <scope>NUCLEOTIDE SEQUENCE [LARGE SCALE GENOMIC DNA]</scope>
    <source>
        <strain evidence="4">B47_G16</strain>
    </source>
</reference>
<name>A0A497E2Q3_UNCAE</name>
<comment type="caution">
    <text evidence="4">The sequence shown here is derived from an EMBL/GenBank/DDBJ whole genome shotgun (WGS) entry which is preliminary data.</text>
</comment>
<dbReference type="InterPro" id="IPR020023">
    <property type="entry name" value="PseG"/>
</dbReference>
<accession>A0A497E2Q3</accession>
<feature type="binding site" evidence="2">
    <location>
        <position position="160"/>
    </location>
    <ligand>
        <name>substrate</name>
    </ligand>
</feature>
<proteinExistence type="predicted"/>
<organism evidence="4 5">
    <name type="scientific">Aerophobetes bacterium</name>
    <dbReference type="NCBI Taxonomy" id="2030807"/>
    <lineage>
        <taxon>Bacteria</taxon>
        <taxon>Candidatus Aerophobota</taxon>
    </lineage>
</organism>
<dbReference type="PANTHER" id="PTHR21015:SF22">
    <property type="entry name" value="GLYCOSYLTRANSFERASE"/>
    <property type="match status" value="1"/>
</dbReference>
<dbReference type="Proteomes" id="UP000279422">
    <property type="component" value="Unassembled WGS sequence"/>
</dbReference>
<dbReference type="EC" id="3.6.1.57" evidence="4"/>
<sequence>MTKITGKILLIRADASTKIGTGHLMRCLALAQAWKDAGGEVAFITACRNEGLLERLREEGFEVHLLSSSYPEPGDWEVTKNVIAGHPDAWVVLDGYHFDEVYQKRIKDAGNRLLVIDDMAHLNHYYADIVLNQNLHAEDLSYHCEPYTRLLLGTKYVLLRREFLKWKGWKREIPDIAKKVLVTLGGSDPENVTLKIIQALQRADISDLEVTVVIGASNPHADTLEEATRQSCIPVRLVRNVKNMPKLMAWADVAVSSAGTTVWELAFMGVPTMVVITTPIEEFLSSGVEKYGLFASMGWFNRLYAHQLTKALNELIQDEEVRRNMATLSRHFVDGAGCDRVLEHLSTRKGQK</sequence>